<evidence type="ECO:0000313" key="3">
    <source>
        <dbReference type="Proteomes" id="UP001280629"/>
    </source>
</evidence>
<sequence>MKDEFHNEPELRKILDSYEPEIPRKQLLQKRTKFDRFIRYLFSPAQNPLEKLPESKRLLTSYQVVPLGLAAFLTVIQTIYYFIQ</sequence>
<accession>A0ABU4G475</accession>
<keyword evidence="1" id="KW-0472">Membrane</keyword>
<feature type="transmembrane region" description="Helical" evidence="1">
    <location>
        <begin position="64"/>
        <end position="83"/>
    </location>
</feature>
<proteinExistence type="predicted"/>
<keyword evidence="3" id="KW-1185">Reference proteome</keyword>
<dbReference type="RefSeq" id="WP_317936803.1">
    <property type="nucleotide sequence ID" value="NZ_JAUBDH010000010.1"/>
</dbReference>
<keyword evidence="1" id="KW-0812">Transmembrane</keyword>
<name>A0ABU4G475_9BACL</name>
<dbReference type="Proteomes" id="UP001280629">
    <property type="component" value="Unassembled WGS sequence"/>
</dbReference>
<evidence type="ECO:0000256" key="1">
    <source>
        <dbReference type="SAM" id="Phobius"/>
    </source>
</evidence>
<gene>
    <name evidence="2" type="ORF">QT716_14250</name>
</gene>
<dbReference type="EMBL" id="JAUBDH010000010">
    <property type="protein sequence ID" value="MDW0111182.1"/>
    <property type="molecule type" value="Genomic_DNA"/>
</dbReference>
<keyword evidence="1" id="KW-1133">Transmembrane helix</keyword>
<organism evidence="2 3">
    <name type="scientific">Sporosarcina aquimarina</name>
    <dbReference type="NCBI Taxonomy" id="114975"/>
    <lineage>
        <taxon>Bacteria</taxon>
        <taxon>Bacillati</taxon>
        <taxon>Bacillota</taxon>
        <taxon>Bacilli</taxon>
        <taxon>Bacillales</taxon>
        <taxon>Caryophanaceae</taxon>
        <taxon>Sporosarcina</taxon>
    </lineage>
</organism>
<evidence type="ECO:0000313" key="2">
    <source>
        <dbReference type="EMBL" id="MDW0111182.1"/>
    </source>
</evidence>
<reference evidence="2 3" key="1">
    <citation type="submission" date="2023-06" db="EMBL/GenBank/DDBJ databases">
        <title>Sporosarcina sp. nov., isolated from Korean traditional fermented seafood 'Jeotgal'.</title>
        <authorList>
            <person name="Yang A.-I."/>
            <person name="Shin N.-R."/>
        </authorList>
    </citation>
    <scope>NUCLEOTIDE SEQUENCE [LARGE SCALE GENOMIC DNA]</scope>
    <source>
        <strain evidence="2 3">KCTC3840</strain>
    </source>
</reference>
<protein>
    <submittedName>
        <fullName evidence="2">Uncharacterized protein</fullName>
    </submittedName>
</protein>
<comment type="caution">
    <text evidence="2">The sequence shown here is derived from an EMBL/GenBank/DDBJ whole genome shotgun (WGS) entry which is preliminary data.</text>
</comment>